<feature type="transmembrane region" description="Helical" evidence="5">
    <location>
        <begin position="94"/>
        <end position="112"/>
    </location>
</feature>
<accession>A0ABY8WCP4</accession>
<evidence type="ECO:0000313" key="6">
    <source>
        <dbReference type="EMBL" id="WIM93480.1"/>
    </source>
</evidence>
<evidence type="ECO:0000256" key="3">
    <source>
        <dbReference type="ARBA" id="ARBA00022989"/>
    </source>
</evidence>
<proteinExistence type="predicted"/>
<protein>
    <submittedName>
        <fullName evidence="6">DoxX family protein</fullName>
    </submittedName>
</protein>
<dbReference type="InterPro" id="IPR032808">
    <property type="entry name" value="DoxX"/>
</dbReference>
<evidence type="ECO:0000256" key="1">
    <source>
        <dbReference type="ARBA" id="ARBA00004141"/>
    </source>
</evidence>
<keyword evidence="7" id="KW-1185">Reference proteome</keyword>
<name>A0ABY8WCP4_9ACTN</name>
<dbReference type="Pfam" id="PF13564">
    <property type="entry name" value="DoxX_2"/>
    <property type="match status" value="1"/>
</dbReference>
<evidence type="ECO:0000256" key="2">
    <source>
        <dbReference type="ARBA" id="ARBA00022692"/>
    </source>
</evidence>
<reference evidence="6 7" key="1">
    <citation type="submission" date="2023-06" db="EMBL/GenBank/DDBJ databases">
        <authorList>
            <person name="Yushchuk O."/>
            <person name="Binda E."/>
            <person name="Ruckert-Reed C."/>
            <person name="Fedorenko V."/>
            <person name="Kalinowski J."/>
            <person name="Marinelli F."/>
        </authorList>
    </citation>
    <scope>NUCLEOTIDE SEQUENCE [LARGE SCALE GENOMIC DNA]</scope>
    <source>
        <strain evidence="6 7">NRRL 3884</strain>
    </source>
</reference>
<organism evidence="6 7">
    <name type="scientific">Actinoplanes oblitus</name>
    <dbReference type="NCBI Taxonomy" id="3040509"/>
    <lineage>
        <taxon>Bacteria</taxon>
        <taxon>Bacillati</taxon>
        <taxon>Actinomycetota</taxon>
        <taxon>Actinomycetes</taxon>
        <taxon>Micromonosporales</taxon>
        <taxon>Micromonosporaceae</taxon>
        <taxon>Actinoplanes</taxon>
    </lineage>
</organism>
<gene>
    <name evidence="6" type="ORF">ACTOB_005459</name>
</gene>
<evidence type="ECO:0000256" key="5">
    <source>
        <dbReference type="SAM" id="Phobius"/>
    </source>
</evidence>
<comment type="subcellular location">
    <subcellularLocation>
        <location evidence="1">Membrane</location>
        <topology evidence="1">Multi-pass membrane protein</topology>
    </subcellularLocation>
</comment>
<dbReference type="Proteomes" id="UP001240150">
    <property type="component" value="Chromosome"/>
</dbReference>
<keyword evidence="4 5" id="KW-0472">Membrane</keyword>
<feature type="transmembrane region" description="Helical" evidence="5">
    <location>
        <begin position="6"/>
        <end position="26"/>
    </location>
</feature>
<keyword evidence="3 5" id="KW-1133">Transmembrane helix</keyword>
<sequence>MSIPHVTVTLLASALNAAAAVANLAGHDYPKKQADLNRVPRSWVRPLGALLGAGALGLLAGFVVPAVGTAAATGLVLYFLVALGAHVRAGNYRLGGWAVFCTAAVAALAVNLPGTC</sequence>
<keyword evidence="2 5" id="KW-0812">Transmembrane</keyword>
<feature type="transmembrane region" description="Helical" evidence="5">
    <location>
        <begin position="70"/>
        <end position="87"/>
    </location>
</feature>
<dbReference type="EMBL" id="CP126980">
    <property type="protein sequence ID" value="WIM93480.1"/>
    <property type="molecule type" value="Genomic_DNA"/>
</dbReference>
<evidence type="ECO:0000256" key="4">
    <source>
        <dbReference type="ARBA" id="ARBA00023136"/>
    </source>
</evidence>
<evidence type="ECO:0000313" key="7">
    <source>
        <dbReference type="Proteomes" id="UP001240150"/>
    </source>
</evidence>
<dbReference type="RefSeq" id="WP_284914688.1">
    <property type="nucleotide sequence ID" value="NZ_CP126980.1"/>
</dbReference>
<feature type="transmembrane region" description="Helical" evidence="5">
    <location>
        <begin position="47"/>
        <end position="64"/>
    </location>
</feature>